<dbReference type="Proteomes" id="UP000267606">
    <property type="component" value="Unassembled WGS sequence"/>
</dbReference>
<dbReference type="InterPro" id="IPR000436">
    <property type="entry name" value="Sushi_SCR_CCP_dom"/>
</dbReference>
<keyword evidence="8" id="KW-1185">Reference proteome</keyword>
<dbReference type="EMBL" id="UZAJ01016383">
    <property type="protein sequence ID" value="VDO76033.1"/>
    <property type="molecule type" value="Genomic_DNA"/>
</dbReference>
<reference evidence="9" key="1">
    <citation type="submission" date="2016-06" db="UniProtKB">
        <authorList>
            <consortium name="WormBaseParasite"/>
        </authorList>
    </citation>
    <scope>IDENTIFICATION</scope>
</reference>
<dbReference type="PROSITE" id="PS50923">
    <property type="entry name" value="SUSHI"/>
    <property type="match status" value="1"/>
</dbReference>
<protein>
    <submittedName>
        <fullName evidence="9">Sushi domain-containing protein</fullName>
    </submittedName>
</protein>
<accession>A0A183HV80</accession>
<comment type="caution">
    <text evidence="5">Lacks conserved residue(s) required for the propagation of feature annotation.</text>
</comment>
<feature type="disulfide bond" evidence="5">
    <location>
        <begin position="65"/>
        <end position="92"/>
    </location>
</feature>
<proteinExistence type="predicted"/>
<dbReference type="STRING" id="387005.A0A183HV80"/>
<dbReference type="Pfam" id="PF00084">
    <property type="entry name" value="Sushi"/>
    <property type="match status" value="1"/>
</dbReference>
<feature type="domain" description="Sushi" evidence="6">
    <location>
        <begin position="35"/>
        <end position="94"/>
    </location>
</feature>
<name>A0A183HV80_9BILA</name>
<evidence type="ECO:0000256" key="5">
    <source>
        <dbReference type="PROSITE-ProRule" id="PRU00302"/>
    </source>
</evidence>
<reference evidence="7 8" key="2">
    <citation type="submission" date="2018-11" db="EMBL/GenBank/DDBJ databases">
        <authorList>
            <consortium name="Pathogen Informatics"/>
        </authorList>
    </citation>
    <scope>NUCLEOTIDE SEQUENCE [LARGE SCALE GENOMIC DNA]</scope>
</reference>
<keyword evidence="1 5" id="KW-0768">Sushi</keyword>
<dbReference type="AlphaFoldDB" id="A0A183HV80"/>
<evidence type="ECO:0000256" key="3">
    <source>
        <dbReference type="ARBA" id="ARBA00022737"/>
    </source>
</evidence>
<dbReference type="CDD" id="cd00033">
    <property type="entry name" value="CCP"/>
    <property type="match status" value="1"/>
</dbReference>
<organism evidence="9">
    <name type="scientific">Onchocerca flexuosa</name>
    <dbReference type="NCBI Taxonomy" id="387005"/>
    <lineage>
        <taxon>Eukaryota</taxon>
        <taxon>Metazoa</taxon>
        <taxon>Ecdysozoa</taxon>
        <taxon>Nematoda</taxon>
        <taxon>Chromadorea</taxon>
        <taxon>Rhabditida</taxon>
        <taxon>Spirurina</taxon>
        <taxon>Spiruromorpha</taxon>
        <taxon>Filarioidea</taxon>
        <taxon>Onchocercidae</taxon>
        <taxon>Onchocerca</taxon>
    </lineage>
</organism>
<evidence type="ECO:0000256" key="4">
    <source>
        <dbReference type="ARBA" id="ARBA00023157"/>
    </source>
</evidence>
<keyword evidence="2" id="KW-0732">Signal</keyword>
<evidence type="ECO:0000256" key="1">
    <source>
        <dbReference type="ARBA" id="ARBA00022659"/>
    </source>
</evidence>
<gene>
    <name evidence="7" type="ORF">OFLC_LOCUS11385</name>
</gene>
<dbReference type="PANTHER" id="PTHR45656">
    <property type="entry name" value="PROTEIN CBR-CLEC-78"/>
    <property type="match status" value="1"/>
</dbReference>
<dbReference type="SMART" id="SM00032">
    <property type="entry name" value="CCP"/>
    <property type="match status" value="1"/>
</dbReference>
<dbReference type="PANTHER" id="PTHR45656:SF4">
    <property type="entry name" value="PROTEIN CBR-CLEC-78"/>
    <property type="match status" value="1"/>
</dbReference>
<evidence type="ECO:0000259" key="6">
    <source>
        <dbReference type="PROSITE" id="PS50923"/>
    </source>
</evidence>
<keyword evidence="3" id="KW-0677">Repeat</keyword>
<evidence type="ECO:0000313" key="9">
    <source>
        <dbReference type="WBParaSite" id="OFLC_0001139201-mRNA-1"/>
    </source>
</evidence>
<dbReference type="SUPFAM" id="SSF57535">
    <property type="entry name" value="Complement control module/SCR domain"/>
    <property type="match status" value="1"/>
</dbReference>
<dbReference type="WBParaSite" id="OFLC_0001139201-mRNA-1">
    <property type="protein sequence ID" value="OFLC_0001139201-mRNA-1"/>
    <property type="gene ID" value="OFLC_0001139201"/>
</dbReference>
<dbReference type="InterPro" id="IPR035976">
    <property type="entry name" value="Sushi/SCR/CCP_sf"/>
</dbReference>
<evidence type="ECO:0000313" key="8">
    <source>
        <dbReference type="Proteomes" id="UP000267606"/>
    </source>
</evidence>
<dbReference type="Gene3D" id="2.10.70.10">
    <property type="entry name" value="Complement Module, domain 1"/>
    <property type="match status" value="1"/>
</dbReference>
<evidence type="ECO:0000256" key="2">
    <source>
        <dbReference type="ARBA" id="ARBA00022729"/>
    </source>
</evidence>
<keyword evidence="4 5" id="KW-1015">Disulfide bond</keyword>
<dbReference type="FunFam" id="2.10.70.10:FF:000014">
    <property type="entry name" value="Membrane cofactor protein"/>
    <property type="match status" value="1"/>
</dbReference>
<evidence type="ECO:0000313" key="7">
    <source>
        <dbReference type="EMBL" id="VDO76033.1"/>
    </source>
</evidence>
<sequence length="134" mass="14413">DLLTEDGQGGVHIKDGETGLNALDVVRYNQTCVPRLCANLSSPKNGLLLSTAKAFHYPMVVQFQCDFAYQMMGASHLKCMQDGSWNGTAPFCLPATCQGVRNNSAIGLFVAPENSTIAYGRNVSIVCSQQNRPG</sequence>
<dbReference type="InterPro" id="IPR051277">
    <property type="entry name" value="SEZ6_CSMD_C4BPB_Regulators"/>
</dbReference>